<keyword evidence="11" id="KW-0464">Manganese</keyword>
<dbReference type="PANTHER" id="PTHR33238">
    <property type="entry name" value="IRON (METAL) DEPENDENT REPRESSOR, DTXR FAMILY"/>
    <property type="match status" value="1"/>
</dbReference>
<sequence length="221" mass="25272">MQPNFTVAEENHIKAIYHLQQLSGKVFTNDLAAALETRPASVTDMLKKLKAKKILHYEPYQGFYLNSEGKKIALGIIRKHRLWEYFLVEKLHFGWDEVHEVAEQLEHINSKKLIDKLDAFLDYPRFDPHGDPIPDSNGKMAAQQQVNLTQLDVNQQAEICAVASQARGLLELLKHSNIGIGTKLEIKRRFGFDQSVEITIKNQQTMMLSHQVAQALFVKII</sequence>
<evidence type="ECO:0000256" key="6">
    <source>
        <dbReference type="ARBA" id="ARBA00022491"/>
    </source>
</evidence>
<accession>A0A3E1NLS2</accession>
<dbReference type="Gene3D" id="1.10.60.10">
    <property type="entry name" value="Iron dependent repressor, metal binding and dimerisation domain"/>
    <property type="match status" value="1"/>
</dbReference>
<evidence type="ECO:0000256" key="2">
    <source>
        <dbReference type="ARBA" id="ARBA00007871"/>
    </source>
</evidence>
<evidence type="ECO:0000313" key="15">
    <source>
        <dbReference type="EMBL" id="RFM28867.1"/>
    </source>
</evidence>
<dbReference type="OrthoDB" id="9791355at2"/>
<name>A0A3E1NLS2_9BACT</name>
<evidence type="ECO:0000256" key="3">
    <source>
        <dbReference type="ARBA" id="ARBA00011738"/>
    </source>
</evidence>
<gene>
    <name evidence="15" type="ORF">DXN05_08840</name>
</gene>
<dbReference type="InterPro" id="IPR022689">
    <property type="entry name" value="Iron_dep_repressor"/>
</dbReference>
<evidence type="ECO:0000256" key="11">
    <source>
        <dbReference type="ARBA" id="ARBA00023211"/>
    </source>
</evidence>
<dbReference type="InterPro" id="IPR038157">
    <property type="entry name" value="FeoA_core_dom"/>
</dbReference>
<comment type="function">
    <text evidence="12">In the presence of manganese, represses expression of mntH and mntS. Up-regulates expression of mntP.</text>
</comment>
<keyword evidence="7" id="KW-0805">Transcription regulation</keyword>
<dbReference type="InterPro" id="IPR036421">
    <property type="entry name" value="Fe_dep_repressor_sf"/>
</dbReference>
<proteinExistence type="inferred from homology"/>
<dbReference type="InterPro" id="IPR050536">
    <property type="entry name" value="DtxR_MntR_Metal-Reg"/>
</dbReference>
<dbReference type="SMART" id="SM00529">
    <property type="entry name" value="HTH_DTXR"/>
    <property type="match status" value="1"/>
</dbReference>
<evidence type="ECO:0000259" key="14">
    <source>
        <dbReference type="PROSITE" id="PS50944"/>
    </source>
</evidence>
<dbReference type="EMBL" id="QTJU01000002">
    <property type="protein sequence ID" value="RFM28867.1"/>
    <property type="molecule type" value="Genomic_DNA"/>
</dbReference>
<dbReference type="InterPro" id="IPR036390">
    <property type="entry name" value="WH_DNA-bd_sf"/>
</dbReference>
<dbReference type="Gene3D" id="2.30.30.90">
    <property type="match status" value="1"/>
</dbReference>
<comment type="similarity">
    <text evidence="2">Belongs to the DtxR/MntR family.</text>
</comment>
<dbReference type="GO" id="GO:0003677">
    <property type="term" value="F:DNA binding"/>
    <property type="evidence" value="ECO:0007669"/>
    <property type="project" value="UniProtKB-KW"/>
</dbReference>
<organism evidence="15 16">
    <name type="scientific">Deminuibacter soli</name>
    <dbReference type="NCBI Taxonomy" id="2291815"/>
    <lineage>
        <taxon>Bacteria</taxon>
        <taxon>Pseudomonadati</taxon>
        <taxon>Bacteroidota</taxon>
        <taxon>Chitinophagia</taxon>
        <taxon>Chitinophagales</taxon>
        <taxon>Chitinophagaceae</taxon>
        <taxon>Deminuibacter</taxon>
    </lineage>
</organism>
<dbReference type="InterPro" id="IPR001367">
    <property type="entry name" value="Fe_dep_repressor"/>
</dbReference>
<dbReference type="SUPFAM" id="SSF46785">
    <property type="entry name" value="Winged helix' DNA-binding domain"/>
    <property type="match status" value="1"/>
</dbReference>
<evidence type="ECO:0000256" key="13">
    <source>
        <dbReference type="ARBA" id="ARBA00032593"/>
    </source>
</evidence>
<keyword evidence="9" id="KW-0010">Activator</keyword>
<dbReference type="RefSeq" id="WP_116846854.1">
    <property type="nucleotide sequence ID" value="NZ_QTJU01000002.1"/>
</dbReference>
<feature type="domain" description="HTH dtxR-type" evidence="14">
    <location>
        <begin position="1"/>
        <end position="66"/>
    </location>
</feature>
<dbReference type="GO" id="GO:0003700">
    <property type="term" value="F:DNA-binding transcription factor activity"/>
    <property type="evidence" value="ECO:0007669"/>
    <property type="project" value="InterPro"/>
</dbReference>
<dbReference type="SMART" id="SM00899">
    <property type="entry name" value="FeoA"/>
    <property type="match status" value="1"/>
</dbReference>
<dbReference type="Pfam" id="PF01325">
    <property type="entry name" value="Fe_dep_repress"/>
    <property type="match status" value="1"/>
</dbReference>
<evidence type="ECO:0000256" key="4">
    <source>
        <dbReference type="ARBA" id="ARBA00022386"/>
    </source>
</evidence>
<keyword evidence="6" id="KW-0678">Repressor</keyword>
<dbReference type="InterPro" id="IPR007167">
    <property type="entry name" value="Fe-transptr_FeoA-like"/>
</dbReference>
<dbReference type="Gene3D" id="1.10.10.10">
    <property type="entry name" value="Winged helix-like DNA-binding domain superfamily/Winged helix DNA-binding domain"/>
    <property type="match status" value="1"/>
</dbReference>
<evidence type="ECO:0000256" key="7">
    <source>
        <dbReference type="ARBA" id="ARBA00023015"/>
    </source>
</evidence>
<dbReference type="Pfam" id="PF02742">
    <property type="entry name" value="Fe_dep_repr_C"/>
    <property type="match status" value="1"/>
</dbReference>
<keyword evidence="5" id="KW-0963">Cytoplasm</keyword>
<evidence type="ECO:0000256" key="12">
    <source>
        <dbReference type="ARBA" id="ARBA00025185"/>
    </source>
</evidence>
<dbReference type="PANTHER" id="PTHR33238:SF11">
    <property type="entry name" value="TRANSCRIPTIONAL REGULATOR MNTR"/>
    <property type="match status" value="1"/>
</dbReference>
<evidence type="ECO:0000256" key="5">
    <source>
        <dbReference type="ARBA" id="ARBA00022490"/>
    </source>
</evidence>
<comment type="caution">
    <text evidence="15">The sequence shown here is derived from an EMBL/GenBank/DDBJ whole genome shotgun (WGS) entry which is preliminary data.</text>
</comment>
<dbReference type="GO" id="GO:0005737">
    <property type="term" value="C:cytoplasm"/>
    <property type="evidence" value="ECO:0007669"/>
    <property type="project" value="UniProtKB-SubCell"/>
</dbReference>
<dbReference type="SUPFAM" id="SSF47979">
    <property type="entry name" value="Iron-dependent repressor protein, dimerization domain"/>
    <property type="match status" value="1"/>
</dbReference>
<dbReference type="AlphaFoldDB" id="A0A3E1NLS2"/>
<evidence type="ECO:0000313" key="16">
    <source>
        <dbReference type="Proteomes" id="UP000261284"/>
    </source>
</evidence>
<dbReference type="Proteomes" id="UP000261284">
    <property type="component" value="Unassembled WGS sequence"/>
</dbReference>
<dbReference type="InterPro" id="IPR022687">
    <property type="entry name" value="HTH_DTXR"/>
</dbReference>
<dbReference type="InterPro" id="IPR036388">
    <property type="entry name" value="WH-like_DNA-bd_sf"/>
</dbReference>
<evidence type="ECO:0000256" key="10">
    <source>
        <dbReference type="ARBA" id="ARBA00023163"/>
    </source>
</evidence>
<comment type="subunit">
    <text evidence="3">Homodimer.</text>
</comment>
<keyword evidence="16" id="KW-1185">Reference proteome</keyword>
<evidence type="ECO:0000256" key="8">
    <source>
        <dbReference type="ARBA" id="ARBA00023125"/>
    </source>
</evidence>
<dbReference type="GO" id="GO:0046914">
    <property type="term" value="F:transition metal ion binding"/>
    <property type="evidence" value="ECO:0007669"/>
    <property type="project" value="InterPro"/>
</dbReference>
<comment type="subcellular location">
    <subcellularLocation>
        <location evidence="1">Cytoplasm</location>
    </subcellularLocation>
</comment>
<protein>
    <recommendedName>
        <fullName evidence="4">Transcriptional regulator MntR</fullName>
    </recommendedName>
    <alternativeName>
        <fullName evidence="13">Manganese transport regulator</fullName>
    </alternativeName>
</protein>
<keyword evidence="8" id="KW-0238">DNA-binding</keyword>
<dbReference type="Pfam" id="PF04023">
    <property type="entry name" value="FeoA"/>
    <property type="match status" value="1"/>
</dbReference>
<evidence type="ECO:0000256" key="1">
    <source>
        <dbReference type="ARBA" id="ARBA00004496"/>
    </source>
</evidence>
<dbReference type="GO" id="GO:0046983">
    <property type="term" value="F:protein dimerization activity"/>
    <property type="evidence" value="ECO:0007669"/>
    <property type="project" value="InterPro"/>
</dbReference>
<dbReference type="PROSITE" id="PS50944">
    <property type="entry name" value="HTH_DTXR"/>
    <property type="match status" value="1"/>
</dbReference>
<reference evidence="15 16" key="1">
    <citation type="submission" date="2018-08" db="EMBL/GenBank/DDBJ databases">
        <title>Chitinophagaceae sp. K23C18032701, a novel bacterium isolated from forest soil.</title>
        <authorList>
            <person name="Wang C."/>
        </authorList>
    </citation>
    <scope>NUCLEOTIDE SEQUENCE [LARGE SCALE GENOMIC DNA]</scope>
    <source>
        <strain evidence="15 16">K23C18032701</strain>
    </source>
</reference>
<evidence type="ECO:0000256" key="9">
    <source>
        <dbReference type="ARBA" id="ARBA00023159"/>
    </source>
</evidence>
<keyword evidence="10" id="KW-0804">Transcription</keyword>